<keyword evidence="8" id="KW-0028">Amino-acid biosynthesis</keyword>
<dbReference type="GO" id="GO:0009097">
    <property type="term" value="P:isoleucine biosynthetic process"/>
    <property type="evidence" value="ECO:0007669"/>
    <property type="project" value="TreeGrafter"/>
</dbReference>
<dbReference type="GO" id="GO:0009088">
    <property type="term" value="P:threonine biosynthetic process"/>
    <property type="evidence" value="ECO:0007669"/>
    <property type="project" value="UniProtKB-UniRule"/>
</dbReference>
<evidence type="ECO:0000313" key="12">
    <source>
        <dbReference type="EMBL" id="NLV10738.1"/>
    </source>
</evidence>
<dbReference type="SUPFAM" id="SSF53686">
    <property type="entry name" value="Tryptophan synthase beta subunit-like PLP-dependent enzymes"/>
    <property type="match status" value="1"/>
</dbReference>
<dbReference type="UniPathway" id="UPA00050">
    <property type="reaction ID" value="UER00065"/>
</dbReference>
<dbReference type="PANTHER" id="PTHR48078:SF6">
    <property type="entry name" value="L-THREONINE DEHYDRATASE CATABOLIC TDCB"/>
    <property type="match status" value="1"/>
</dbReference>
<dbReference type="InterPro" id="IPR036052">
    <property type="entry name" value="TrpB-like_PALP_sf"/>
</dbReference>
<evidence type="ECO:0000256" key="5">
    <source>
        <dbReference type="ARBA" id="ARBA00023239"/>
    </source>
</evidence>
<dbReference type="GO" id="GO:0004795">
    <property type="term" value="F:threonine synthase activity"/>
    <property type="evidence" value="ECO:0007669"/>
    <property type="project" value="UniProtKB-UniRule"/>
</dbReference>
<evidence type="ECO:0000256" key="7">
    <source>
        <dbReference type="NCBIfam" id="TIGR00260"/>
    </source>
</evidence>
<comment type="caution">
    <text evidence="12">The sequence shown here is derived from an EMBL/GenBank/DDBJ whole genome shotgun (WGS) entry which is preliminary data.</text>
</comment>
<reference evidence="12" key="1">
    <citation type="submission" date="2019-12" db="EMBL/GenBank/DDBJ databases">
        <title>Whole-genome sequence of Halomicrobium mukohataei pws1.</title>
        <authorList>
            <person name="Verma D.K."/>
            <person name="Gopal K."/>
            <person name="Prasad E.S."/>
        </authorList>
    </citation>
    <scope>NUCLEOTIDE SEQUENCE</scope>
    <source>
        <strain evidence="12">Pws1</strain>
    </source>
</reference>
<feature type="modified residue" description="N6-(pyridoxal phosphate)lysine" evidence="10">
    <location>
        <position position="110"/>
    </location>
</feature>
<proteinExistence type="inferred from homology"/>
<organism evidence="12 13">
    <name type="scientific">Halomicrobium mukohataei</name>
    <dbReference type="NCBI Taxonomy" id="57705"/>
    <lineage>
        <taxon>Archaea</taxon>
        <taxon>Methanobacteriati</taxon>
        <taxon>Methanobacteriota</taxon>
        <taxon>Stenosarchaea group</taxon>
        <taxon>Halobacteria</taxon>
        <taxon>Halobacteriales</taxon>
        <taxon>Haloarculaceae</taxon>
        <taxon>Halomicrobium</taxon>
    </lineage>
</organism>
<dbReference type="AlphaFoldDB" id="A0A847UI11"/>
<evidence type="ECO:0000256" key="2">
    <source>
        <dbReference type="ARBA" id="ARBA00005517"/>
    </source>
</evidence>
<dbReference type="Pfam" id="PF00291">
    <property type="entry name" value="PALP"/>
    <property type="match status" value="1"/>
</dbReference>
<evidence type="ECO:0000256" key="1">
    <source>
        <dbReference type="ARBA" id="ARBA00001933"/>
    </source>
</evidence>
<dbReference type="Proteomes" id="UP000608662">
    <property type="component" value="Unassembled WGS sequence"/>
</dbReference>
<evidence type="ECO:0000256" key="6">
    <source>
        <dbReference type="ARBA" id="ARBA00049144"/>
    </source>
</evidence>
<evidence type="ECO:0000313" key="13">
    <source>
        <dbReference type="Proteomes" id="UP000608662"/>
    </source>
</evidence>
<dbReference type="InterPro" id="IPR001216">
    <property type="entry name" value="P-phosphate_BS"/>
</dbReference>
<dbReference type="PROSITE" id="PS00901">
    <property type="entry name" value="CYS_SYNTHASE"/>
    <property type="match status" value="1"/>
</dbReference>
<feature type="binding site" evidence="9">
    <location>
        <position position="136"/>
    </location>
    <ligand>
        <name>pyridoxal 5'-phosphate</name>
        <dbReference type="ChEBI" id="CHEBI:597326"/>
    </ligand>
</feature>
<evidence type="ECO:0000256" key="8">
    <source>
        <dbReference type="PIRNR" id="PIRNR038945"/>
    </source>
</evidence>
<feature type="binding site" evidence="9">
    <location>
        <position position="371"/>
    </location>
    <ligand>
        <name>pyridoxal 5'-phosphate</name>
        <dbReference type="ChEBI" id="CHEBI:597326"/>
    </ligand>
</feature>
<dbReference type="Gene3D" id="3.40.50.1100">
    <property type="match status" value="2"/>
</dbReference>
<comment type="catalytic activity">
    <reaction evidence="6 8">
        <text>O-phospho-L-homoserine + H2O = L-threonine + phosphate</text>
        <dbReference type="Rhea" id="RHEA:10840"/>
        <dbReference type="ChEBI" id="CHEBI:15377"/>
        <dbReference type="ChEBI" id="CHEBI:43474"/>
        <dbReference type="ChEBI" id="CHEBI:57590"/>
        <dbReference type="ChEBI" id="CHEBI:57926"/>
        <dbReference type="EC" id="4.2.3.1"/>
    </reaction>
</comment>
<keyword evidence="8" id="KW-0791">Threonine biosynthesis</keyword>
<gene>
    <name evidence="12" type="primary">thrC</name>
    <name evidence="12" type="ORF">GOC74_12470</name>
</gene>
<dbReference type="EC" id="4.2.3.1" evidence="7 8"/>
<protein>
    <recommendedName>
        <fullName evidence="3 7">Threonine synthase</fullName>
        <ecNumber evidence="7 8">4.2.3.1</ecNumber>
    </recommendedName>
</protein>
<comment type="cofactor">
    <cofactor evidence="1 8 9">
        <name>pyridoxal 5'-phosphate</name>
        <dbReference type="ChEBI" id="CHEBI:597326"/>
    </cofactor>
</comment>
<dbReference type="GO" id="GO:0006565">
    <property type="term" value="P:L-serine catabolic process"/>
    <property type="evidence" value="ECO:0007669"/>
    <property type="project" value="TreeGrafter"/>
</dbReference>
<dbReference type="PIRSF" id="PIRSF038945">
    <property type="entry name" value="Thr_synthase"/>
    <property type="match status" value="1"/>
</dbReference>
<sequence length="402" mass="41626">MNPTIALECIDCGRVFVPADERLVCPDHDGVGGILDVQYDQSGAREAVADGVGEGIDDLWKYAPLLPTDGHAVALGAGGTPLLDAPTLSRELGVTVRLKDERGNPTGSIKDRASAVLTSRALAGDESVLTCASTGNAAASLAGYAARTGLKCCIFVPADVPEGKAVQPLVYGADVYAVDGDYDDAFSLCRRVAANREWYDCSAAVNPYAVEGLRTVGHELAEQSRASVPDWIVYPMGNGCGLAATWKGFREFAELGIVEECPRLLGVQAEGATAIHDRFTGERARAGGETQADSIDVGHPHNAQKACRALEESGGATVVVSDREILDAERTLGQTEGIYAEPASAATLAGLESAVEAGIVAPGDSATLVVTGTGLKDTASARDLVDGVDHVPDTPAAVPDPE</sequence>
<evidence type="ECO:0000259" key="11">
    <source>
        <dbReference type="Pfam" id="PF00291"/>
    </source>
</evidence>
<evidence type="ECO:0000256" key="9">
    <source>
        <dbReference type="PIRSR" id="PIRSR038945-1"/>
    </source>
</evidence>
<keyword evidence="4 8" id="KW-0663">Pyridoxal phosphate</keyword>
<dbReference type="GO" id="GO:0006567">
    <property type="term" value="P:L-threonine catabolic process"/>
    <property type="evidence" value="ECO:0007669"/>
    <property type="project" value="TreeGrafter"/>
</dbReference>
<comment type="function">
    <text evidence="8">Catalyzes the gamma-elimination of phosphate from L-phosphohomoserine and the beta-addition of water to produce L-threonine.</text>
</comment>
<dbReference type="GO" id="GO:0003941">
    <property type="term" value="F:L-serine ammonia-lyase activity"/>
    <property type="evidence" value="ECO:0007669"/>
    <property type="project" value="TreeGrafter"/>
</dbReference>
<dbReference type="NCBIfam" id="TIGR00260">
    <property type="entry name" value="thrC"/>
    <property type="match status" value="1"/>
</dbReference>
<evidence type="ECO:0000256" key="3">
    <source>
        <dbReference type="ARBA" id="ARBA00018679"/>
    </source>
</evidence>
<comment type="pathway">
    <text evidence="8">Amino-acid biosynthesis; L-threonine biosynthesis; L-threonine from L-aspartate: step 5/5.</text>
</comment>
<dbReference type="InterPro" id="IPR050147">
    <property type="entry name" value="Ser/Thr_Dehydratase"/>
</dbReference>
<dbReference type="RefSeq" id="WP_170094403.1">
    <property type="nucleotide sequence ID" value="NZ_WOYG01000001.1"/>
</dbReference>
<feature type="domain" description="Tryptophan synthase beta chain-like PALP" evidence="11">
    <location>
        <begin position="74"/>
        <end position="372"/>
    </location>
</feature>
<evidence type="ECO:0000256" key="4">
    <source>
        <dbReference type="ARBA" id="ARBA00022898"/>
    </source>
</evidence>
<comment type="similarity">
    <text evidence="2 8">Belongs to the threonine synthase family.</text>
</comment>
<evidence type="ECO:0000256" key="10">
    <source>
        <dbReference type="PIRSR" id="PIRSR038945-2"/>
    </source>
</evidence>
<dbReference type="CDD" id="cd01563">
    <property type="entry name" value="Thr-synth_1"/>
    <property type="match status" value="1"/>
</dbReference>
<dbReference type="EMBL" id="WOYG01000001">
    <property type="protein sequence ID" value="NLV10738.1"/>
    <property type="molecule type" value="Genomic_DNA"/>
</dbReference>
<dbReference type="InterPro" id="IPR004450">
    <property type="entry name" value="Thr_synthase-like"/>
</dbReference>
<keyword evidence="5 8" id="KW-0456">Lyase</keyword>
<dbReference type="GO" id="GO:0006535">
    <property type="term" value="P:cysteine biosynthetic process from serine"/>
    <property type="evidence" value="ECO:0007669"/>
    <property type="project" value="InterPro"/>
</dbReference>
<dbReference type="GO" id="GO:0004794">
    <property type="term" value="F:threonine deaminase activity"/>
    <property type="evidence" value="ECO:0007669"/>
    <property type="project" value="TreeGrafter"/>
</dbReference>
<dbReference type="InterPro" id="IPR026260">
    <property type="entry name" value="Thr_Synthase_bac/arc"/>
</dbReference>
<accession>A0A847UI11</accession>
<name>A0A847UI11_9EURY</name>
<dbReference type="InterPro" id="IPR001926">
    <property type="entry name" value="TrpB-like_PALP"/>
</dbReference>
<dbReference type="PANTHER" id="PTHR48078">
    <property type="entry name" value="THREONINE DEHYDRATASE, MITOCHONDRIAL-RELATED"/>
    <property type="match status" value="1"/>
</dbReference>